<dbReference type="PANTHER" id="PTHR15111">
    <property type="entry name" value="RNA POLYMERASE II SUBUNIT 5-MEDIATING PROTEIN NNX3"/>
    <property type="match status" value="1"/>
</dbReference>
<sequence length="331" mass="37304">MRTTISSVSSRSSPRSFITTSWRVFFNPLYSSFVLLLIESFVHTQVPFGKIAFFPGRLVHTNECLVFLGENYYTDRTSKQTVDVLRRRDKTLQSQIHSLKAEIDDFQTEASFFANTASEAAEGVLEIREEYEEEEEEDSGTVLQRGVEKEASGVSGGEAGEGEDKDDEFARIMSRLNELEMEEEQEEGEDGDDGSEEHDVEERELDVVKGLVDKTDDNGIGYEESVLEKPQYLQKEDKSRGGIPQQNAETWRDFQEISAVSRGKASSSVVGPQKIESPIQKQEPKFDTNKAFTGSIVEHTHNLETNTHGKMQQPSGSQPSKPVSRFKAQRR</sequence>
<comment type="similarity">
    <text evidence="3">Belongs to the RNA polymerase II subunit 5-mediating protein family.</text>
</comment>
<organism evidence="5 6">
    <name type="scientific">Brassica campestris</name>
    <name type="common">Field mustard</name>
    <dbReference type="NCBI Taxonomy" id="3711"/>
    <lineage>
        <taxon>Eukaryota</taxon>
        <taxon>Viridiplantae</taxon>
        <taxon>Streptophyta</taxon>
        <taxon>Embryophyta</taxon>
        <taxon>Tracheophyta</taxon>
        <taxon>Spermatophyta</taxon>
        <taxon>Magnoliopsida</taxon>
        <taxon>eudicotyledons</taxon>
        <taxon>Gunneridae</taxon>
        <taxon>Pentapetalae</taxon>
        <taxon>rosids</taxon>
        <taxon>malvids</taxon>
        <taxon>Brassicales</taxon>
        <taxon>Brassicaceae</taxon>
        <taxon>Brassiceae</taxon>
        <taxon>Brassica</taxon>
    </lineage>
</organism>
<evidence type="ECO:0000256" key="3">
    <source>
        <dbReference type="ARBA" id="ARBA00038295"/>
    </source>
</evidence>
<feature type="compositionally biased region" description="Acidic residues" evidence="4">
    <location>
        <begin position="179"/>
        <end position="204"/>
    </location>
</feature>
<proteinExistence type="inferred from homology"/>
<dbReference type="AlphaFoldDB" id="A0A8D9MG54"/>
<dbReference type="CDD" id="cd23159">
    <property type="entry name" value="Prefoldin_URI1"/>
    <property type="match status" value="1"/>
</dbReference>
<evidence type="ECO:0000256" key="2">
    <source>
        <dbReference type="ARBA" id="ARBA00023242"/>
    </source>
</evidence>
<dbReference type="EMBL" id="LS974626">
    <property type="protein sequence ID" value="CAG7908997.1"/>
    <property type="molecule type" value="Genomic_DNA"/>
</dbReference>
<dbReference type="Gene3D" id="1.10.287.370">
    <property type="match status" value="1"/>
</dbReference>
<dbReference type="InterPro" id="IPR052255">
    <property type="entry name" value="RNA_pol_II_subunit5-mediator"/>
</dbReference>
<dbReference type="GO" id="GO:0005634">
    <property type="term" value="C:nucleus"/>
    <property type="evidence" value="ECO:0007669"/>
    <property type="project" value="UniProtKB-SubCell"/>
</dbReference>
<evidence type="ECO:0008006" key="7">
    <source>
        <dbReference type="Google" id="ProtNLM"/>
    </source>
</evidence>
<evidence type="ECO:0000256" key="1">
    <source>
        <dbReference type="ARBA" id="ARBA00004123"/>
    </source>
</evidence>
<dbReference type="SUPFAM" id="SSF46579">
    <property type="entry name" value="Prefoldin"/>
    <property type="match status" value="1"/>
</dbReference>
<dbReference type="Gramene" id="A10p02430.2_BraZ1">
    <property type="protein sequence ID" value="A10p02430.2_BraZ1.CDS"/>
    <property type="gene ID" value="A10g02430.2_BraZ1"/>
</dbReference>
<dbReference type="PANTHER" id="PTHR15111:SF0">
    <property type="entry name" value="UNCONVENTIONAL PREFOLDIN RPB5 INTERACTOR 1"/>
    <property type="match status" value="1"/>
</dbReference>
<keyword evidence="2" id="KW-0539">Nucleus</keyword>
<dbReference type="GO" id="GO:0009409">
    <property type="term" value="P:response to cold"/>
    <property type="evidence" value="ECO:0007669"/>
    <property type="project" value="UniProtKB-ARBA"/>
</dbReference>
<dbReference type="Proteomes" id="UP000694005">
    <property type="component" value="Chromosome A10"/>
</dbReference>
<dbReference type="GO" id="GO:0006457">
    <property type="term" value="P:protein folding"/>
    <property type="evidence" value="ECO:0007669"/>
    <property type="project" value="UniProtKB-ARBA"/>
</dbReference>
<name>A0A8D9MG54_BRACM</name>
<reference evidence="5 6" key="1">
    <citation type="submission" date="2021-07" db="EMBL/GenBank/DDBJ databases">
        <authorList>
            <consortium name="Genoscope - CEA"/>
            <person name="William W."/>
        </authorList>
    </citation>
    <scope>NUCLEOTIDE SEQUENCE [LARGE SCALE GENOMIC DNA]</scope>
</reference>
<comment type="subcellular location">
    <subcellularLocation>
        <location evidence="1">Nucleus</location>
    </subcellularLocation>
</comment>
<dbReference type="InterPro" id="IPR009053">
    <property type="entry name" value="Prefoldin"/>
</dbReference>
<dbReference type="InterPro" id="IPR004127">
    <property type="entry name" value="Prefoldin_subunit_alpha"/>
</dbReference>
<accession>A0A8D9MG54</accession>
<protein>
    <recommendedName>
        <fullName evidence="7">DUF3835 domain-containing protein</fullName>
    </recommendedName>
</protein>
<feature type="region of interest" description="Disordered" evidence="4">
    <location>
        <begin position="131"/>
        <end position="331"/>
    </location>
</feature>
<evidence type="ECO:0000313" key="5">
    <source>
        <dbReference type="EMBL" id="CAG7908997.1"/>
    </source>
</evidence>
<feature type="compositionally biased region" description="Basic and acidic residues" evidence="4">
    <location>
        <begin position="205"/>
        <end position="217"/>
    </location>
</feature>
<evidence type="ECO:0000256" key="4">
    <source>
        <dbReference type="SAM" id="MobiDB-lite"/>
    </source>
</evidence>
<gene>
    <name evidence="5" type="ORF">BRAPAZ1V2_A10P02430.2</name>
</gene>
<dbReference type="Pfam" id="PF02996">
    <property type="entry name" value="Prefoldin"/>
    <property type="match status" value="1"/>
</dbReference>
<feature type="compositionally biased region" description="Polar residues" evidence="4">
    <location>
        <begin position="303"/>
        <end position="321"/>
    </location>
</feature>
<evidence type="ECO:0000313" key="6">
    <source>
        <dbReference type="Proteomes" id="UP000694005"/>
    </source>
</evidence>